<organism evidence="1 2">
    <name type="scientific">Helicobacter pullorum</name>
    <dbReference type="NCBI Taxonomy" id="35818"/>
    <lineage>
        <taxon>Bacteria</taxon>
        <taxon>Pseudomonadati</taxon>
        <taxon>Campylobacterota</taxon>
        <taxon>Epsilonproteobacteria</taxon>
        <taxon>Campylobacterales</taxon>
        <taxon>Helicobacteraceae</taxon>
        <taxon>Helicobacter</taxon>
    </lineage>
</organism>
<proteinExistence type="predicted"/>
<evidence type="ECO:0000313" key="1">
    <source>
        <dbReference type="EMBL" id="STQ88320.1"/>
    </source>
</evidence>
<dbReference type="AlphaFoldDB" id="A0A377Q0T4"/>
<protein>
    <submittedName>
        <fullName evidence="1">Uncharacterized protein</fullName>
    </submittedName>
</protein>
<reference evidence="1 2" key="1">
    <citation type="submission" date="2018-06" db="EMBL/GenBank/DDBJ databases">
        <authorList>
            <consortium name="Pathogen Informatics"/>
            <person name="Doyle S."/>
        </authorList>
    </citation>
    <scope>NUCLEOTIDE SEQUENCE [LARGE SCALE GENOMIC DNA]</scope>
    <source>
        <strain evidence="1 2">NCTC13156</strain>
    </source>
</reference>
<dbReference type="Proteomes" id="UP000255269">
    <property type="component" value="Unassembled WGS sequence"/>
</dbReference>
<gene>
    <name evidence="1" type="ORF">NCTC13156_01157</name>
</gene>
<dbReference type="EMBL" id="UGJF01000001">
    <property type="protein sequence ID" value="STQ88320.1"/>
    <property type="molecule type" value="Genomic_DNA"/>
</dbReference>
<sequence length="60" mass="6954">MDYIKEIKLILINYILGYAKKLFCKIRQKTIETSVDKIVDLIISGLLEIGTLSLLVIWKK</sequence>
<name>A0A377Q0T4_9HELI</name>
<accession>A0A377Q0T4</accession>
<evidence type="ECO:0000313" key="2">
    <source>
        <dbReference type="Proteomes" id="UP000255269"/>
    </source>
</evidence>